<dbReference type="SUPFAM" id="SSF46894">
    <property type="entry name" value="C-terminal effector domain of the bipartite response regulators"/>
    <property type="match status" value="1"/>
</dbReference>
<gene>
    <name evidence="8" type="ORF">KCV87_07970</name>
</gene>
<dbReference type="InterPro" id="IPR058245">
    <property type="entry name" value="NreC/VraR/RcsB-like_REC"/>
</dbReference>
<dbReference type="PANTHER" id="PTHR43214:SF24">
    <property type="entry name" value="TRANSCRIPTIONAL REGULATORY PROTEIN NARL-RELATED"/>
    <property type="match status" value="1"/>
</dbReference>
<dbReference type="SUPFAM" id="SSF52172">
    <property type="entry name" value="CheY-like"/>
    <property type="match status" value="1"/>
</dbReference>
<evidence type="ECO:0000256" key="4">
    <source>
        <dbReference type="ARBA" id="ARBA00023163"/>
    </source>
</evidence>
<keyword evidence="3" id="KW-0238">DNA-binding</keyword>
<evidence type="ECO:0000256" key="1">
    <source>
        <dbReference type="ARBA" id="ARBA00022553"/>
    </source>
</evidence>
<dbReference type="PRINTS" id="PR00038">
    <property type="entry name" value="HTHLUXR"/>
</dbReference>
<dbReference type="Pfam" id="PF00072">
    <property type="entry name" value="Response_reg"/>
    <property type="match status" value="1"/>
</dbReference>
<proteinExistence type="predicted"/>
<evidence type="ECO:0000256" key="3">
    <source>
        <dbReference type="ARBA" id="ARBA00023125"/>
    </source>
</evidence>
<dbReference type="Pfam" id="PF00196">
    <property type="entry name" value="GerE"/>
    <property type="match status" value="1"/>
</dbReference>
<dbReference type="EMBL" id="CP073249">
    <property type="protein sequence ID" value="QUF05990.1"/>
    <property type="molecule type" value="Genomic_DNA"/>
</dbReference>
<keyword evidence="1 5" id="KW-0597">Phosphoprotein</keyword>
<dbReference type="InterPro" id="IPR000792">
    <property type="entry name" value="Tscrpt_reg_LuxR_C"/>
</dbReference>
<dbReference type="PANTHER" id="PTHR43214">
    <property type="entry name" value="TWO-COMPONENT RESPONSE REGULATOR"/>
    <property type="match status" value="1"/>
</dbReference>
<keyword evidence="4" id="KW-0804">Transcription</keyword>
<dbReference type="GO" id="GO:0000160">
    <property type="term" value="P:phosphorelay signal transduction system"/>
    <property type="evidence" value="ECO:0007669"/>
    <property type="project" value="InterPro"/>
</dbReference>
<evidence type="ECO:0000256" key="2">
    <source>
        <dbReference type="ARBA" id="ARBA00023015"/>
    </source>
</evidence>
<protein>
    <submittedName>
        <fullName evidence="8">Response regulator transcription factor</fullName>
    </submittedName>
</protein>
<dbReference type="CDD" id="cd17535">
    <property type="entry name" value="REC_NarL-like"/>
    <property type="match status" value="1"/>
</dbReference>
<keyword evidence="2" id="KW-0805">Transcription regulation</keyword>
<evidence type="ECO:0000256" key="5">
    <source>
        <dbReference type="PROSITE-ProRule" id="PRU00169"/>
    </source>
</evidence>
<evidence type="ECO:0000259" key="7">
    <source>
        <dbReference type="PROSITE" id="PS50110"/>
    </source>
</evidence>
<dbReference type="Gene3D" id="3.40.50.2300">
    <property type="match status" value="1"/>
</dbReference>
<dbReference type="SMART" id="SM00421">
    <property type="entry name" value="HTH_LUXR"/>
    <property type="match status" value="1"/>
</dbReference>
<accession>A0AA45LA71</accession>
<dbReference type="SMART" id="SM00448">
    <property type="entry name" value="REC"/>
    <property type="match status" value="1"/>
</dbReference>
<dbReference type="PROSITE" id="PS50110">
    <property type="entry name" value="RESPONSE_REGULATORY"/>
    <property type="match status" value="1"/>
</dbReference>
<dbReference type="PROSITE" id="PS00622">
    <property type="entry name" value="HTH_LUXR_1"/>
    <property type="match status" value="1"/>
</dbReference>
<feature type="modified residue" description="4-aspartylphosphate" evidence="5">
    <location>
        <position position="58"/>
    </location>
</feature>
<sequence length="221" mass="23410">MGGERIRVLVVEDQEVAREALCALIGGTADLVLVGRARDGREAVDAAVRLRPDVVLMDIRMPVVDGVEATRLVLARVPAARVVVLTTFDCDEYVDRALRAGACGFVLKSAPVVDVVRAVRAAHVGDSVLSPEVARRVVAGYAARPGGPTPFDVLGVREREVAAGVARGLSNEEVAAELSLSLATVKTYLSRVFDKVGVRDRTQLVVLAYRTGFAGGESTFG</sequence>
<dbReference type="GO" id="GO:0003677">
    <property type="term" value="F:DNA binding"/>
    <property type="evidence" value="ECO:0007669"/>
    <property type="project" value="UniProtKB-KW"/>
</dbReference>
<dbReference type="GO" id="GO:0006355">
    <property type="term" value="P:regulation of DNA-templated transcription"/>
    <property type="evidence" value="ECO:0007669"/>
    <property type="project" value="InterPro"/>
</dbReference>
<feature type="domain" description="Response regulatory" evidence="7">
    <location>
        <begin position="7"/>
        <end position="123"/>
    </location>
</feature>
<dbReference type="InterPro" id="IPR001789">
    <property type="entry name" value="Sig_transdc_resp-reg_receiver"/>
</dbReference>
<organism evidence="8 9">
    <name type="scientific">Actinosynnema pretiosum subsp. pretiosum</name>
    <dbReference type="NCBI Taxonomy" id="103721"/>
    <lineage>
        <taxon>Bacteria</taxon>
        <taxon>Bacillati</taxon>
        <taxon>Actinomycetota</taxon>
        <taxon>Actinomycetes</taxon>
        <taxon>Pseudonocardiales</taxon>
        <taxon>Pseudonocardiaceae</taxon>
        <taxon>Actinosynnema</taxon>
    </lineage>
</organism>
<dbReference type="Proteomes" id="UP000677152">
    <property type="component" value="Chromosome"/>
</dbReference>
<dbReference type="InterPro" id="IPR016032">
    <property type="entry name" value="Sig_transdc_resp-reg_C-effctor"/>
</dbReference>
<dbReference type="CDD" id="cd06170">
    <property type="entry name" value="LuxR_C_like"/>
    <property type="match status" value="1"/>
</dbReference>
<dbReference type="PROSITE" id="PS50043">
    <property type="entry name" value="HTH_LUXR_2"/>
    <property type="match status" value="1"/>
</dbReference>
<evidence type="ECO:0000259" key="6">
    <source>
        <dbReference type="PROSITE" id="PS50043"/>
    </source>
</evidence>
<evidence type="ECO:0000313" key="8">
    <source>
        <dbReference type="EMBL" id="QUF05990.1"/>
    </source>
</evidence>
<reference evidence="8" key="1">
    <citation type="submission" date="2021-04" db="EMBL/GenBank/DDBJ databases">
        <title>Genomic sequence of Actinosynnema pretiosum subsp. pretiosum ATCC 31280 (C-14919).</title>
        <authorList>
            <person name="Bai L."/>
            <person name="Wang X."/>
            <person name="Xiao Y."/>
        </authorList>
    </citation>
    <scope>NUCLEOTIDE SEQUENCE</scope>
    <source>
        <strain evidence="8">ATCC 31280</strain>
    </source>
</reference>
<dbReference type="InterPro" id="IPR011006">
    <property type="entry name" value="CheY-like_superfamily"/>
</dbReference>
<dbReference type="InterPro" id="IPR039420">
    <property type="entry name" value="WalR-like"/>
</dbReference>
<dbReference type="AlphaFoldDB" id="A0AA45LA71"/>
<feature type="domain" description="HTH luxR-type" evidence="6">
    <location>
        <begin position="147"/>
        <end position="212"/>
    </location>
</feature>
<evidence type="ECO:0000313" key="9">
    <source>
        <dbReference type="Proteomes" id="UP000677152"/>
    </source>
</evidence>
<name>A0AA45LA71_9PSEU</name>